<dbReference type="InterPro" id="IPR014015">
    <property type="entry name" value="Helicase_SF3_DNA-vir"/>
</dbReference>
<dbReference type="Pfam" id="PF22763">
    <property type="entry name" value="NrS1-1_pol-like_HBD"/>
    <property type="match status" value="1"/>
</dbReference>
<dbReference type="EMBL" id="JAEQMG010000145">
    <property type="protein sequence ID" value="MBK6089658.1"/>
    <property type="molecule type" value="Genomic_DNA"/>
</dbReference>
<gene>
    <name evidence="6" type="ORF">JKK62_13580</name>
</gene>
<feature type="domain" description="SF3 helicase" evidence="5">
    <location>
        <begin position="487"/>
        <end position="648"/>
    </location>
</feature>
<dbReference type="InterPro" id="IPR027417">
    <property type="entry name" value="P-loop_NTPase"/>
</dbReference>
<reference evidence="6" key="1">
    <citation type="submission" date="2021-01" db="EMBL/GenBank/DDBJ databases">
        <title>Genome public.</title>
        <authorList>
            <person name="Liu C."/>
            <person name="Sun Q."/>
        </authorList>
    </citation>
    <scope>NUCLEOTIDE SEQUENCE</scope>
    <source>
        <strain evidence="6">M6</strain>
    </source>
</reference>
<dbReference type="SMART" id="SM00885">
    <property type="entry name" value="D5_N"/>
    <property type="match status" value="1"/>
</dbReference>
<keyword evidence="3" id="KW-0347">Helicase</keyword>
<evidence type="ECO:0000256" key="3">
    <source>
        <dbReference type="ARBA" id="ARBA00022806"/>
    </source>
</evidence>
<name>A0A935C6M9_9FIRM</name>
<dbReference type="PROSITE" id="PS51206">
    <property type="entry name" value="SF3_HELICASE_1"/>
    <property type="match status" value="1"/>
</dbReference>
<dbReference type="Proteomes" id="UP000633365">
    <property type="component" value="Unassembled WGS sequence"/>
</dbReference>
<dbReference type="PANTHER" id="PTHR35372:SF2">
    <property type="entry name" value="SF3 HELICASE DOMAIN-CONTAINING PROTEIN"/>
    <property type="match status" value="1"/>
</dbReference>
<dbReference type="InterPro" id="IPR045455">
    <property type="entry name" value="NrS-1_pol-like_helicase"/>
</dbReference>
<dbReference type="Pfam" id="PF03288">
    <property type="entry name" value="Pox_D5"/>
    <property type="match status" value="1"/>
</dbReference>
<dbReference type="InterPro" id="IPR004968">
    <property type="entry name" value="DNA_primase/NTPase_C"/>
</dbReference>
<dbReference type="GO" id="GO:0005524">
    <property type="term" value="F:ATP binding"/>
    <property type="evidence" value="ECO:0007669"/>
    <property type="project" value="UniProtKB-KW"/>
</dbReference>
<dbReference type="Gene3D" id="3.40.50.300">
    <property type="entry name" value="P-loop containing nucleotide triphosphate hydrolases"/>
    <property type="match status" value="1"/>
</dbReference>
<dbReference type="AlphaFoldDB" id="A0A935C6M9"/>
<organism evidence="6 7">
    <name type="scientific">Ruminococcus difficilis</name>
    <dbReference type="NCBI Taxonomy" id="2763069"/>
    <lineage>
        <taxon>Bacteria</taxon>
        <taxon>Bacillati</taxon>
        <taxon>Bacillota</taxon>
        <taxon>Clostridia</taxon>
        <taxon>Eubacteriales</taxon>
        <taxon>Oscillospiraceae</taxon>
        <taxon>Ruminococcus</taxon>
    </lineage>
</organism>
<evidence type="ECO:0000313" key="7">
    <source>
        <dbReference type="Proteomes" id="UP000633365"/>
    </source>
</evidence>
<evidence type="ECO:0000313" key="6">
    <source>
        <dbReference type="EMBL" id="MBK6089658.1"/>
    </source>
</evidence>
<dbReference type="SUPFAM" id="SSF52540">
    <property type="entry name" value="P-loop containing nucleoside triphosphate hydrolases"/>
    <property type="match status" value="1"/>
</dbReference>
<dbReference type="PANTHER" id="PTHR35372">
    <property type="entry name" value="ATP BINDING PROTEIN-RELATED"/>
    <property type="match status" value="1"/>
</dbReference>
<evidence type="ECO:0000259" key="5">
    <source>
        <dbReference type="PROSITE" id="PS51206"/>
    </source>
</evidence>
<proteinExistence type="predicted"/>
<keyword evidence="4" id="KW-0067">ATP-binding</keyword>
<keyword evidence="1" id="KW-0547">Nucleotide-binding</keyword>
<dbReference type="InterPro" id="IPR006500">
    <property type="entry name" value="Helicase_put_C_phage/plasmid"/>
</dbReference>
<dbReference type="InterPro" id="IPR054468">
    <property type="entry name" value="NrSPol-like_HBD"/>
</dbReference>
<dbReference type="GO" id="GO:0004386">
    <property type="term" value="F:helicase activity"/>
    <property type="evidence" value="ECO:0007669"/>
    <property type="project" value="UniProtKB-KW"/>
</dbReference>
<keyword evidence="7" id="KW-1185">Reference proteome</keyword>
<evidence type="ECO:0000256" key="4">
    <source>
        <dbReference type="ARBA" id="ARBA00022840"/>
    </source>
</evidence>
<dbReference type="Pfam" id="PF08706">
    <property type="entry name" value="D5_N"/>
    <property type="match status" value="1"/>
</dbReference>
<dbReference type="InterPro" id="IPR014818">
    <property type="entry name" value="Phage/plasmid_primase_P4_C"/>
</dbReference>
<dbReference type="RefSeq" id="WP_201428364.1">
    <property type="nucleotide sequence ID" value="NZ_JAEQMG010000145.1"/>
</dbReference>
<evidence type="ECO:0000256" key="2">
    <source>
        <dbReference type="ARBA" id="ARBA00022801"/>
    </source>
</evidence>
<dbReference type="NCBIfam" id="TIGR01613">
    <property type="entry name" value="primase_Cterm"/>
    <property type="match status" value="1"/>
</dbReference>
<dbReference type="Pfam" id="PF19263">
    <property type="entry name" value="DUF5906"/>
    <property type="match status" value="1"/>
</dbReference>
<protein>
    <recommendedName>
        <fullName evidence="5">SF3 helicase domain-containing protein</fullName>
    </recommendedName>
</protein>
<dbReference type="InterPro" id="IPR051620">
    <property type="entry name" value="ORF904-like_C"/>
</dbReference>
<dbReference type="GO" id="GO:0016787">
    <property type="term" value="F:hydrolase activity"/>
    <property type="evidence" value="ECO:0007669"/>
    <property type="project" value="UniProtKB-KW"/>
</dbReference>
<accession>A0A935C6M9</accession>
<keyword evidence="2" id="KW-0378">Hydrolase</keyword>
<sequence length="763" mass="85609">MNYNAIPGELKKLPNWVCWIAEPDERSHSGISKKPVNPRTGGFAMSNNPDTWADFDTALAASSQYTGLGFMFSGSGCFGVDIDDMPEELERYRNGENGIISEFVNTLQSYTEYSQSGTGIHIICRGKLPKGGRKKKHSFGGFEMYDSGRFFVMTGDYCSEYMNIADCTESIKPLHAKYIGAGREPSAAPVRHPVYSLATVNDILSAAMNAKNGGAFRALYEGDLSAYGSHSEADLAFCNMLAFWCGCDAEKMDALFRSSGLMREKWDRKQKGTTYGAITIARAIADTRTCYSPSSKEDDYSLTIGDGGQTDEDPRIKLYSFDDMGNAERFVDLFGGEIRYCYTEKKWYYYNTQKWCVDIIGAAERMADRAVEAMAAELKAYAQTDADEGTDMQKDFQKHMKTSRSNKSKKAMLSEVQHHVPILPAQMDKYRMALNTPSGIIDLRTGDLSEHDPEKYFTKITSVDISSAADCPRWINFLNETFNGDKDLIRYIQKALGYSLTGSTAEQCAFFLYGTGKNGKSTFLDVVRDVFGDYAANIQPETIMVRNNAGSAINSDIARLKGARLVTSVEPNEGVRINEGLLKQLTGDDTVTARKLYSEEFEFKPEFKLWMATNHKPIIRGTDTGIWRRIHMIPFTVAVDDDKIDKNLPYKLKAEMTAIFKWIVDGCMLWQKEGLKMPRAVLESVREYRREMDVISAFINDCCNESGSVAAKTLYAAYSEWAESNNEYHMSNTKFGVELSKRFTKVHTVSGWHYTGLSLVAQY</sequence>
<evidence type="ECO:0000256" key="1">
    <source>
        <dbReference type="ARBA" id="ARBA00022741"/>
    </source>
</evidence>
<comment type="caution">
    <text evidence="6">The sequence shown here is derived from an EMBL/GenBank/DDBJ whole genome shotgun (WGS) entry which is preliminary data.</text>
</comment>